<dbReference type="FunFam" id="3.40.50.300:FF:000025">
    <property type="entry name" value="ATP-dependent Clp protease subunit"/>
    <property type="match status" value="1"/>
</dbReference>
<name>A0A1T0C9K6_STRMT</name>
<dbReference type="AlphaFoldDB" id="A0A1T0C9K6"/>
<dbReference type="InterPro" id="IPR027417">
    <property type="entry name" value="P-loop_NTPase"/>
</dbReference>
<sequence>MLCQNCKINDSTIHLYTNLNGKQKQIDLCQNCYKIIKTDPNNSLFKGMTDLNNRDFDPFGDFFNDLNNFRPSNNTPPTPPTQSGGGYGGNGGYGSQNRGPSQTPPPSQEKGLLEEFGINVTEIARRGDIDPVIGRDDEIIRVIEILNRRTKNNPVLIGEPGVGKTAVVEGLAQKIVDGDVPHKLQGKQVIRLDVVSLVQGTGIRGQFEERMQKLMEEIRKREDIILFIDEIHEIVGAGSAGDGNMDAGNILKPALARGELQLVGATTLNEYRIIEKDAALERRMQPVKVDEPTVEETITILKGIQKKYEDYHHVQYTDAAIEAAATLSNRYIQDRFLPDKAIDLLDEAGSKMNLTLNFVDPKVIDQRLIEAENLKSQATREEDFEKAAYFRDQIAKYKEMQKKKVTDQDTPIISEKTIEHIIEQKTNIPVGDLKEKEQSQLIHLAEDLKSHVIGQDDAVDKIAKAIRRNRVGLGTPNRPIGSFLFVGPTGVGKTELSKQLAIELFGSADSMIRFDMSEYMEKHSVAKLVGAPPGYVGYDEAGQLTEKVRRNPYSLILLDEVEKAHPDVMHMFLQVLDDGRLTDGQGRTVSFKDAIIIMTSNAGTGKAEASVGFGASREGRTNSVLGELGNFFSPEFMNRFDGIIEFKALSKDNLLQIVELMLADVNKRLSSNNIHLDVTEKVKEKLVDLGYDPKMGARPLRRTIQDYIEDAITDYYLENPSEKDLKAVMTSKGNIQIKSAKKAEVKTSEKEV</sequence>
<dbReference type="SMART" id="SM01086">
    <property type="entry name" value="ClpB_D2-small"/>
    <property type="match status" value="1"/>
</dbReference>
<dbReference type="Pfam" id="PF00004">
    <property type="entry name" value="AAA"/>
    <property type="match status" value="1"/>
</dbReference>
<dbReference type="InterPro" id="IPR019489">
    <property type="entry name" value="Clp_ATPase_C"/>
</dbReference>
<dbReference type="GO" id="GO:0008233">
    <property type="term" value="F:peptidase activity"/>
    <property type="evidence" value="ECO:0007669"/>
    <property type="project" value="UniProtKB-KW"/>
</dbReference>
<evidence type="ECO:0000313" key="8">
    <source>
        <dbReference type="Proteomes" id="UP000190652"/>
    </source>
</evidence>
<dbReference type="InterPro" id="IPR003959">
    <property type="entry name" value="ATPase_AAA_core"/>
</dbReference>
<dbReference type="SUPFAM" id="SSF52540">
    <property type="entry name" value="P-loop containing nucleoside triphosphate hydrolases"/>
    <property type="match status" value="2"/>
</dbReference>
<comment type="similarity">
    <text evidence="4">Belongs to the ClpA/ClpB family.</text>
</comment>
<dbReference type="SMART" id="SM00382">
    <property type="entry name" value="AAA"/>
    <property type="match status" value="2"/>
</dbReference>
<dbReference type="PRINTS" id="PR00300">
    <property type="entry name" value="CLPPROTEASEA"/>
</dbReference>
<gene>
    <name evidence="7" type="ORF">B0686_03485</name>
</gene>
<dbReference type="PROSITE" id="PS00870">
    <property type="entry name" value="CLPAB_1"/>
    <property type="match status" value="1"/>
</dbReference>
<dbReference type="GO" id="GO:0005737">
    <property type="term" value="C:cytoplasm"/>
    <property type="evidence" value="ECO:0007669"/>
    <property type="project" value="TreeGrafter"/>
</dbReference>
<keyword evidence="7" id="KW-0378">Hydrolase</keyword>
<evidence type="ECO:0000259" key="6">
    <source>
        <dbReference type="PROSITE" id="PS50151"/>
    </source>
</evidence>
<dbReference type="PANTHER" id="PTHR11638:SF175">
    <property type="entry name" value="ATP-DEPENDENT CLP PROTEASE, ATP-BINDING SUBUNIT CLPC"/>
    <property type="match status" value="1"/>
</dbReference>
<organism evidence="7 8">
    <name type="scientific">Streptococcus mitis</name>
    <dbReference type="NCBI Taxonomy" id="28037"/>
    <lineage>
        <taxon>Bacteria</taxon>
        <taxon>Bacillati</taxon>
        <taxon>Bacillota</taxon>
        <taxon>Bacilli</taxon>
        <taxon>Lactobacillales</taxon>
        <taxon>Streptococcaceae</taxon>
        <taxon>Streptococcus</taxon>
        <taxon>Streptococcus mitis group</taxon>
    </lineage>
</organism>
<dbReference type="Gene3D" id="3.40.50.300">
    <property type="entry name" value="P-loop containing nucleotide triphosphate hydrolases"/>
    <property type="match status" value="2"/>
</dbReference>
<dbReference type="PROSITE" id="PS00871">
    <property type="entry name" value="CLPAB_2"/>
    <property type="match status" value="1"/>
</dbReference>
<evidence type="ECO:0000256" key="5">
    <source>
        <dbReference type="SAM" id="MobiDB-lite"/>
    </source>
</evidence>
<dbReference type="GO" id="GO:0034605">
    <property type="term" value="P:cellular response to heat"/>
    <property type="evidence" value="ECO:0007669"/>
    <property type="project" value="TreeGrafter"/>
</dbReference>
<dbReference type="InterPro" id="IPR001270">
    <property type="entry name" value="ClpA/B"/>
</dbReference>
<dbReference type="Pfam" id="PF17871">
    <property type="entry name" value="AAA_lid_9"/>
    <property type="match status" value="1"/>
</dbReference>
<dbReference type="CDD" id="cd00009">
    <property type="entry name" value="AAA"/>
    <property type="match status" value="1"/>
</dbReference>
<dbReference type="RefSeq" id="WP_078352280.1">
    <property type="nucleotide sequence ID" value="NZ_MUYO01000001.1"/>
</dbReference>
<dbReference type="Gene3D" id="4.10.860.10">
    <property type="entry name" value="UVR domain"/>
    <property type="match status" value="1"/>
</dbReference>
<proteinExistence type="inferred from homology"/>
<evidence type="ECO:0000256" key="4">
    <source>
        <dbReference type="RuleBase" id="RU004432"/>
    </source>
</evidence>
<keyword evidence="1 4" id="KW-0547">Nucleotide-binding</keyword>
<dbReference type="GO" id="GO:0005524">
    <property type="term" value="F:ATP binding"/>
    <property type="evidence" value="ECO:0007669"/>
    <property type="project" value="UniProtKB-KW"/>
</dbReference>
<dbReference type="CDD" id="cd19499">
    <property type="entry name" value="RecA-like_ClpB_Hsp104-like"/>
    <property type="match status" value="1"/>
</dbReference>
<evidence type="ECO:0000256" key="3">
    <source>
        <dbReference type="ARBA" id="ARBA00023186"/>
    </source>
</evidence>
<protein>
    <submittedName>
        <fullName evidence="7">ATP-dependent Clp protease ATP-binding subunit</fullName>
    </submittedName>
</protein>
<evidence type="ECO:0000256" key="2">
    <source>
        <dbReference type="ARBA" id="ARBA00022840"/>
    </source>
</evidence>
<dbReference type="Proteomes" id="UP000190652">
    <property type="component" value="Unassembled WGS sequence"/>
</dbReference>
<dbReference type="InterPro" id="IPR003593">
    <property type="entry name" value="AAA+_ATPase"/>
</dbReference>
<feature type="compositionally biased region" description="Gly residues" evidence="5">
    <location>
        <begin position="83"/>
        <end position="94"/>
    </location>
</feature>
<dbReference type="PROSITE" id="PS50151">
    <property type="entry name" value="UVR"/>
    <property type="match status" value="1"/>
</dbReference>
<dbReference type="InterPro" id="IPR050130">
    <property type="entry name" value="ClpA_ClpB"/>
</dbReference>
<dbReference type="InterPro" id="IPR018368">
    <property type="entry name" value="ClpA/B_CS1"/>
</dbReference>
<evidence type="ECO:0000313" key="7">
    <source>
        <dbReference type="EMBL" id="OOS19025.1"/>
    </source>
</evidence>
<dbReference type="InterPro" id="IPR001943">
    <property type="entry name" value="UVR_dom"/>
</dbReference>
<dbReference type="Pfam" id="PF10431">
    <property type="entry name" value="ClpB_D2-small"/>
    <property type="match status" value="1"/>
</dbReference>
<accession>A0A1T0C9K6</accession>
<dbReference type="InterPro" id="IPR028299">
    <property type="entry name" value="ClpA/B_CS2"/>
</dbReference>
<feature type="region of interest" description="Disordered" evidence="5">
    <location>
        <begin position="67"/>
        <end position="110"/>
    </location>
</feature>
<dbReference type="GO" id="GO:0006508">
    <property type="term" value="P:proteolysis"/>
    <property type="evidence" value="ECO:0007669"/>
    <property type="project" value="UniProtKB-KW"/>
</dbReference>
<keyword evidence="2 4" id="KW-0067">ATP-binding</keyword>
<dbReference type="EMBL" id="MUYO01000001">
    <property type="protein sequence ID" value="OOS19025.1"/>
    <property type="molecule type" value="Genomic_DNA"/>
</dbReference>
<keyword evidence="3 4" id="KW-0143">Chaperone</keyword>
<comment type="caution">
    <text evidence="7">The sequence shown here is derived from an EMBL/GenBank/DDBJ whole genome shotgun (WGS) entry which is preliminary data.</text>
</comment>
<dbReference type="GO" id="GO:0016887">
    <property type="term" value="F:ATP hydrolysis activity"/>
    <property type="evidence" value="ECO:0007669"/>
    <property type="project" value="InterPro"/>
</dbReference>
<dbReference type="Gene3D" id="1.10.8.60">
    <property type="match status" value="2"/>
</dbReference>
<dbReference type="Pfam" id="PF07724">
    <property type="entry name" value="AAA_2"/>
    <property type="match status" value="1"/>
</dbReference>
<keyword evidence="7" id="KW-0645">Protease</keyword>
<dbReference type="FunFam" id="3.40.50.300:FF:000010">
    <property type="entry name" value="Chaperone clpB 1, putative"/>
    <property type="match status" value="1"/>
</dbReference>
<feature type="domain" description="UVR" evidence="6">
    <location>
        <begin position="365"/>
        <end position="400"/>
    </location>
</feature>
<dbReference type="InterPro" id="IPR041546">
    <property type="entry name" value="ClpA/ClpB_AAA_lid"/>
</dbReference>
<reference evidence="7 8" key="1">
    <citation type="submission" date="2017-02" db="EMBL/GenBank/DDBJ databases">
        <title>Draft genome sequence of Streptococcus mitis CCUG 63687.</title>
        <authorList>
            <person name="Salva-Serra F."/>
            <person name="Engstrom-Jakobsson H."/>
            <person name="Thorell K."/>
            <person name="Jaen-Luchoro D."/>
            <person name="Gonzales-Siles L."/>
            <person name="Karlsson R."/>
            <person name="Yazdan S."/>
            <person name="Boulund F."/>
            <person name="Johnning A."/>
            <person name="Engstrand L."/>
            <person name="Kristiansson E."/>
            <person name="Moore E."/>
        </authorList>
    </citation>
    <scope>NUCLEOTIDE SEQUENCE [LARGE SCALE GENOMIC DNA]</scope>
    <source>
        <strain evidence="7 8">CCUG 63687</strain>
    </source>
</reference>
<evidence type="ECO:0000256" key="1">
    <source>
        <dbReference type="ARBA" id="ARBA00022741"/>
    </source>
</evidence>
<dbReference type="PANTHER" id="PTHR11638">
    <property type="entry name" value="ATP-DEPENDENT CLP PROTEASE"/>
    <property type="match status" value="1"/>
</dbReference>